<comment type="subunit">
    <text evidence="7">Homodimer.</text>
</comment>
<dbReference type="SUPFAM" id="SSF50249">
    <property type="entry name" value="Nucleic acid-binding proteins"/>
    <property type="match status" value="1"/>
</dbReference>
<comment type="caution">
    <text evidence="9">The sequence shown here is derived from an EMBL/GenBank/DDBJ whole genome shotgun (WGS) entry which is preliminary data.</text>
</comment>
<comment type="catalytic activity">
    <reaction evidence="7">
        <text>tRNA(Asp) + L-aspartate + ATP = L-aspartyl-tRNA(Asp) + AMP + diphosphate</text>
        <dbReference type="Rhea" id="RHEA:19649"/>
        <dbReference type="Rhea" id="RHEA-COMP:9660"/>
        <dbReference type="Rhea" id="RHEA-COMP:9678"/>
        <dbReference type="ChEBI" id="CHEBI:29991"/>
        <dbReference type="ChEBI" id="CHEBI:30616"/>
        <dbReference type="ChEBI" id="CHEBI:33019"/>
        <dbReference type="ChEBI" id="CHEBI:78442"/>
        <dbReference type="ChEBI" id="CHEBI:78516"/>
        <dbReference type="ChEBI" id="CHEBI:456215"/>
        <dbReference type="EC" id="6.1.1.12"/>
    </reaction>
</comment>
<keyword evidence="4 7" id="KW-0067">ATP-binding</keyword>
<dbReference type="InterPro" id="IPR029351">
    <property type="entry name" value="GAD_dom"/>
</dbReference>
<feature type="binding site" evidence="7">
    <location>
        <position position="545"/>
    </location>
    <ligand>
        <name>L-aspartate</name>
        <dbReference type="ChEBI" id="CHEBI:29991"/>
    </ligand>
</feature>
<dbReference type="SUPFAM" id="SSF55261">
    <property type="entry name" value="GAD domain-like"/>
    <property type="match status" value="1"/>
</dbReference>
<dbReference type="AlphaFoldDB" id="A0A150QEL6"/>
<dbReference type="EC" id="6.1.1.12" evidence="7"/>
<dbReference type="PANTHER" id="PTHR22594:SF5">
    <property type="entry name" value="ASPARTATE--TRNA LIGASE, MITOCHONDRIAL"/>
    <property type="match status" value="1"/>
</dbReference>
<protein>
    <recommendedName>
        <fullName evidence="7">Aspartate--tRNA ligase</fullName>
        <ecNumber evidence="7">6.1.1.12</ecNumber>
    </recommendedName>
    <alternativeName>
        <fullName evidence="7">Aspartyl-tRNA synthetase</fullName>
        <shortName evidence="7">AspRS</shortName>
    </alternativeName>
</protein>
<keyword evidence="5 7" id="KW-0648">Protein biosynthesis</keyword>
<feature type="region of interest" description="Aspartate" evidence="7">
    <location>
        <begin position="229"/>
        <end position="232"/>
    </location>
</feature>
<evidence type="ECO:0000256" key="4">
    <source>
        <dbReference type="ARBA" id="ARBA00022840"/>
    </source>
</evidence>
<accession>A0A150QEL6</accession>
<comment type="subcellular location">
    <subcellularLocation>
        <location evidence="7">Cytoplasm</location>
    </subcellularLocation>
</comment>
<dbReference type="InterPro" id="IPR006195">
    <property type="entry name" value="aa-tRNA-synth_II"/>
</dbReference>
<dbReference type="InterPro" id="IPR002312">
    <property type="entry name" value="Asp/Asn-tRNA-synth_IIb"/>
</dbReference>
<feature type="binding site" evidence="7">
    <location>
        <begin position="251"/>
        <end position="253"/>
    </location>
    <ligand>
        <name>ATP</name>
        <dbReference type="ChEBI" id="CHEBI:30616"/>
    </ligand>
</feature>
<evidence type="ECO:0000256" key="2">
    <source>
        <dbReference type="ARBA" id="ARBA00022598"/>
    </source>
</evidence>
<dbReference type="NCBIfam" id="NF001750">
    <property type="entry name" value="PRK00476.1"/>
    <property type="match status" value="1"/>
</dbReference>
<dbReference type="Gene3D" id="2.40.50.140">
    <property type="entry name" value="Nucleic acid-binding proteins"/>
    <property type="match status" value="1"/>
</dbReference>
<dbReference type="InterPro" id="IPR047090">
    <property type="entry name" value="AspRS_core"/>
</dbReference>
<feature type="binding site" evidence="7">
    <location>
        <begin position="590"/>
        <end position="593"/>
    </location>
    <ligand>
        <name>ATP</name>
        <dbReference type="ChEBI" id="CHEBI:30616"/>
    </ligand>
</feature>
<dbReference type="InterPro" id="IPR004115">
    <property type="entry name" value="GAD-like_sf"/>
</dbReference>
<evidence type="ECO:0000259" key="8">
    <source>
        <dbReference type="PROSITE" id="PS50862"/>
    </source>
</evidence>
<dbReference type="Pfam" id="PF02938">
    <property type="entry name" value="GAD"/>
    <property type="match status" value="1"/>
</dbReference>
<comment type="caution">
    <text evidence="7">Lacks conserved residue(s) required for the propagation of feature annotation.</text>
</comment>
<dbReference type="PROSITE" id="PS50862">
    <property type="entry name" value="AA_TRNA_LIGASE_II"/>
    <property type="match status" value="1"/>
</dbReference>
<comment type="function">
    <text evidence="7">Catalyzes the attachment of L-aspartate to tRNA(Asp) in a two-step reaction: L-aspartate is first activated by ATP to form Asp-AMP and then transferred to the acceptor end of tRNA(Asp).</text>
</comment>
<dbReference type="GO" id="GO:0006422">
    <property type="term" value="P:aspartyl-tRNA aminoacylation"/>
    <property type="evidence" value="ECO:0007669"/>
    <property type="project" value="UniProtKB-UniRule"/>
</dbReference>
<dbReference type="Pfam" id="PF00152">
    <property type="entry name" value="tRNA-synt_2"/>
    <property type="match status" value="1"/>
</dbReference>
<dbReference type="CDD" id="cd04317">
    <property type="entry name" value="EcAspRS_like_N"/>
    <property type="match status" value="1"/>
</dbReference>
<dbReference type="Pfam" id="PF01336">
    <property type="entry name" value="tRNA_anti-codon"/>
    <property type="match status" value="1"/>
</dbReference>
<organism evidence="9 10">
    <name type="scientific">Sorangium cellulosum</name>
    <name type="common">Polyangium cellulosum</name>
    <dbReference type="NCBI Taxonomy" id="56"/>
    <lineage>
        <taxon>Bacteria</taxon>
        <taxon>Pseudomonadati</taxon>
        <taxon>Myxococcota</taxon>
        <taxon>Polyangia</taxon>
        <taxon>Polyangiales</taxon>
        <taxon>Polyangiaceae</taxon>
        <taxon>Sorangium</taxon>
    </lineage>
</organism>
<dbReference type="InterPro" id="IPR004524">
    <property type="entry name" value="Asp-tRNA-ligase_1"/>
</dbReference>
<sequence>MSRFIDELKRTHRCGDLRTADIGKEVILFGWVAHRRDFGGCVFIDLRDREGITQVVFDAGYDAGSVKRAPALEGSGEPYSTPDQLAASLKLAETVRREWVIGIRGVVVHRGEQNVNPKLATGEVEVRVAEAVAFNRADNPPFSIEDDIRTDEEIRLQHRYLDLRRAPLQRALRMRHEVNRATRNYLSDQGCLELETPFLVKYTPGGARNFLVPSRISAGKFYALAESPQLYKQLFMVAGFDRYFQIVKCFRDEDLRIDRQPEFTQIDVELSFVNQDDVFRLIEGLVFAVFKAAVGKDLTELYPTGRFPQMPFAESMARFGNDKPDLRFGIEHTDLTELIIEHNGGGVPFWVELAEKYRSGKLRRDLPAEIVKGLVIPASANLSRQQTEELERGLRDVKGFRGLARAKLAEDGSWTQSPLTKSITPELRQKLNEALGAKPGDILCFQFGKAAVVHTVMAKLRVDVAKKIGLIPEYGHGDQWRFLWVTNPPLFEHDEDTGRWAAAHHAFTRPIDEHVPLLESDPGRVECYRYDLVLNGFEVGGGSIRLHDPDVQARVFKTLGIDEGDARDKFGFLLDALRSGAPPHGGIALGMDRLSMLLSGAPTLRDVIPFPKTNQGTDQMTGAPVLVDASQLAEVHVKAVTADARPGATGAGSAGA</sequence>
<evidence type="ECO:0000256" key="1">
    <source>
        <dbReference type="ARBA" id="ARBA00006303"/>
    </source>
</evidence>
<dbReference type="GO" id="GO:0005737">
    <property type="term" value="C:cytoplasm"/>
    <property type="evidence" value="ECO:0007669"/>
    <property type="project" value="UniProtKB-SubCell"/>
</dbReference>
<dbReference type="EMBL" id="JEMA01000751">
    <property type="protein sequence ID" value="KYF66353.1"/>
    <property type="molecule type" value="Genomic_DNA"/>
</dbReference>
<keyword evidence="3 7" id="KW-0547">Nucleotide-binding</keyword>
<evidence type="ECO:0000256" key="5">
    <source>
        <dbReference type="ARBA" id="ARBA00022917"/>
    </source>
</evidence>
<reference evidence="9 10" key="1">
    <citation type="submission" date="2014-02" db="EMBL/GenBank/DDBJ databases">
        <title>The small core and large imbalanced accessory genome model reveals a collaborative survival strategy of Sorangium cellulosum strains in nature.</title>
        <authorList>
            <person name="Han K."/>
            <person name="Peng R."/>
            <person name="Blom J."/>
            <person name="Li Y.-Z."/>
        </authorList>
    </citation>
    <scope>NUCLEOTIDE SEQUENCE [LARGE SCALE GENOMIC DNA]</scope>
    <source>
        <strain evidence="9 10">So0008-312</strain>
    </source>
</reference>
<proteinExistence type="inferred from homology"/>
<dbReference type="HAMAP" id="MF_00044">
    <property type="entry name" value="Asp_tRNA_synth_type1"/>
    <property type="match status" value="1"/>
</dbReference>
<dbReference type="InterPro" id="IPR004364">
    <property type="entry name" value="Aa-tRNA-synt_II"/>
</dbReference>
<dbReference type="SUPFAM" id="SSF55681">
    <property type="entry name" value="Class II aaRS and biotin synthetases"/>
    <property type="match status" value="1"/>
</dbReference>
<dbReference type="InterPro" id="IPR004365">
    <property type="entry name" value="NA-bd_OB_tRNA"/>
</dbReference>
<dbReference type="PRINTS" id="PR01042">
    <property type="entry name" value="TRNASYNTHASP"/>
</dbReference>
<dbReference type="InterPro" id="IPR045864">
    <property type="entry name" value="aa-tRNA-synth_II/BPL/LPL"/>
</dbReference>
<evidence type="ECO:0000256" key="6">
    <source>
        <dbReference type="ARBA" id="ARBA00023146"/>
    </source>
</evidence>
<feature type="binding site" evidence="7">
    <location>
        <position position="538"/>
    </location>
    <ligand>
        <name>ATP</name>
        <dbReference type="ChEBI" id="CHEBI:30616"/>
    </ligand>
</feature>
<feature type="binding site" evidence="7">
    <location>
        <position position="260"/>
    </location>
    <ligand>
        <name>ATP</name>
        <dbReference type="ChEBI" id="CHEBI:30616"/>
    </ligand>
</feature>
<dbReference type="Gene3D" id="3.30.1360.30">
    <property type="entry name" value="GAD-like domain"/>
    <property type="match status" value="1"/>
</dbReference>
<comment type="similarity">
    <text evidence="1 7">Belongs to the class-II aminoacyl-tRNA synthetase family. Type 1 subfamily.</text>
</comment>
<evidence type="ECO:0000313" key="10">
    <source>
        <dbReference type="Proteomes" id="UP000075260"/>
    </source>
</evidence>
<feature type="binding site" evidence="7">
    <location>
        <position position="504"/>
    </location>
    <ligand>
        <name>L-aspartate</name>
        <dbReference type="ChEBI" id="CHEBI:29991"/>
    </ligand>
</feature>
<keyword evidence="6 7" id="KW-0030">Aminoacyl-tRNA synthetase</keyword>
<dbReference type="InterPro" id="IPR012340">
    <property type="entry name" value="NA-bd_OB-fold"/>
</dbReference>
<dbReference type="NCBIfam" id="TIGR00459">
    <property type="entry name" value="aspS_bact"/>
    <property type="match status" value="1"/>
</dbReference>
<feature type="domain" description="Aminoacyl-transfer RNA synthetases class-II family profile" evidence="8">
    <location>
        <begin position="172"/>
        <end position="609"/>
    </location>
</feature>
<evidence type="ECO:0000256" key="7">
    <source>
        <dbReference type="HAMAP-Rule" id="MF_00044"/>
    </source>
</evidence>
<keyword evidence="7" id="KW-0963">Cytoplasm</keyword>
<name>A0A150QEL6_SORCE</name>
<gene>
    <name evidence="7" type="primary">aspS</name>
    <name evidence="9" type="ORF">BE15_32205</name>
</gene>
<dbReference type="PANTHER" id="PTHR22594">
    <property type="entry name" value="ASPARTYL/LYSYL-TRNA SYNTHETASE"/>
    <property type="match status" value="1"/>
</dbReference>
<feature type="binding site" evidence="7">
    <location>
        <position position="251"/>
    </location>
    <ligand>
        <name>L-aspartate</name>
        <dbReference type="ChEBI" id="CHEBI:29991"/>
    </ligand>
</feature>
<keyword evidence="2 7" id="KW-0436">Ligase</keyword>
<dbReference type="Gene3D" id="3.30.930.10">
    <property type="entry name" value="Bira Bifunctional Protein, Domain 2"/>
    <property type="match status" value="1"/>
</dbReference>
<dbReference type="OrthoDB" id="9802326at2"/>
<evidence type="ECO:0000256" key="3">
    <source>
        <dbReference type="ARBA" id="ARBA00022741"/>
    </source>
</evidence>
<dbReference type="GO" id="GO:0005524">
    <property type="term" value="F:ATP binding"/>
    <property type="evidence" value="ECO:0007669"/>
    <property type="project" value="UniProtKB-UniRule"/>
</dbReference>
<dbReference type="GO" id="GO:0003676">
    <property type="term" value="F:nucleic acid binding"/>
    <property type="evidence" value="ECO:0007669"/>
    <property type="project" value="InterPro"/>
</dbReference>
<dbReference type="InterPro" id="IPR047089">
    <property type="entry name" value="Asp-tRNA-ligase_1_N"/>
</dbReference>
<dbReference type="RefSeq" id="WP_061610543.1">
    <property type="nucleotide sequence ID" value="NZ_CP162579.1"/>
</dbReference>
<dbReference type="GO" id="GO:0004815">
    <property type="term" value="F:aspartate-tRNA ligase activity"/>
    <property type="evidence" value="ECO:0007669"/>
    <property type="project" value="UniProtKB-UniRule"/>
</dbReference>
<dbReference type="CDD" id="cd00777">
    <property type="entry name" value="AspRS_core"/>
    <property type="match status" value="1"/>
</dbReference>
<dbReference type="Proteomes" id="UP000075260">
    <property type="component" value="Unassembled WGS sequence"/>
</dbReference>
<evidence type="ECO:0000313" key="9">
    <source>
        <dbReference type="EMBL" id="KYF66353.1"/>
    </source>
</evidence>